<evidence type="ECO:0000256" key="1">
    <source>
        <dbReference type="SAM" id="MobiDB-lite"/>
    </source>
</evidence>
<accession>A0A2A2KPM9</accession>
<dbReference type="OrthoDB" id="5857369at2759"/>
<protein>
    <submittedName>
        <fullName evidence="2">Uncharacterized protein</fullName>
    </submittedName>
</protein>
<feature type="compositionally biased region" description="Basic and acidic residues" evidence="1">
    <location>
        <begin position="74"/>
        <end position="83"/>
    </location>
</feature>
<reference evidence="2 3" key="1">
    <citation type="journal article" date="2017" name="Curr. Biol.">
        <title>Genome architecture and evolution of a unichromosomal asexual nematode.</title>
        <authorList>
            <person name="Fradin H."/>
            <person name="Zegar C."/>
            <person name="Gutwein M."/>
            <person name="Lucas J."/>
            <person name="Kovtun M."/>
            <person name="Corcoran D."/>
            <person name="Baugh L.R."/>
            <person name="Kiontke K."/>
            <person name="Gunsalus K."/>
            <person name="Fitch D.H."/>
            <person name="Piano F."/>
        </authorList>
    </citation>
    <scope>NUCLEOTIDE SEQUENCE [LARGE SCALE GENOMIC DNA]</scope>
    <source>
        <strain evidence="2">PF1309</strain>
    </source>
</reference>
<dbReference type="EMBL" id="LIAE01008004">
    <property type="protein sequence ID" value="PAV75936.1"/>
    <property type="molecule type" value="Genomic_DNA"/>
</dbReference>
<gene>
    <name evidence="2" type="ORF">WR25_19144</name>
</gene>
<sequence>MPAKSDQHAYDHGYHLYLQAHQEDHLPPPDPNVQSTVERGNWTKRLSRTLTHRSGSLLAHLVPFRKNSTAGTTESEHDDQSRQRRERGRRASAVPQTVLPHNVLTAEHKERQRRRSADRIYALKTLQVGNFTPFWMKCEAFCMCVPKRTI</sequence>
<evidence type="ECO:0000313" key="3">
    <source>
        <dbReference type="Proteomes" id="UP000218231"/>
    </source>
</evidence>
<evidence type="ECO:0000313" key="2">
    <source>
        <dbReference type="EMBL" id="PAV75936.1"/>
    </source>
</evidence>
<organism evidence="2 3">
    <name type="scientific">Diploscapter pachys</name>
    <dbReference type="NCBI Taxonomy" id="2018661"/>
    <lineage>
        <taxon>Eukaryota</taxon>
        <taxon>Metazoa</taxon>
        <taxon>Ecdysozoa</taxon>
        <taxon>Nematoda</taxon>
        <taxon>Chromadorea</taxon>
        <taxon>Rhabditida</taxon>
        <taxon>Rhabditina</taxon>
        <taxon>Rhabditomorpha</taxon>
        <taxon>Rhabditoidea</taxon>
        <taxon>Rhabditidae</taxon>
        <taxon>Diploscapter</taxon>
    </lineage>
</organism>
<dbReference type="Proteomes" id="UP000218231">
    <property type="component" value="Unassembled WGS sequence"/>
</dbReference>
<dbReference type="AlphaFoldDB" id="A0A2A2KPM9"/>
<proteinExistence type="predicted"/>
<feature type="region of interest" description="Disordered" evidence="1">
    <location>
        <begin position="62"/>
        <end position="93"/>
    </location>
</feature>
<name>A0A2A2KPM9_9BILA</name>
<comment type="caution">
    <text evidence="2">The sequence shown here is derived from an EMBL/GenBank/DDBJ whole genome shotgun (WGS) entry which is preliminary data.</text>
</comment>
<keyword evidence="3" id="KW-1185">Reference proteome</keyword>